<dbReference type="Proteomes" id="UP000747542">
    <property type="component" value="Unassembled WGS sequence"/>
</dbReference>
<reference evidence="1" key="1">
    <citation type="journal article" date="2021" name="Sci. Adv.">
        <title>The American lobster genome reveals insights on longevity, neural, and immune adaptations.</title>
        <authorList>
            <person name="Polinski J.M."/>
            <person name="Zimin A.V."/>
            <person name="Clark K.F."/>
            <person name="Kohn A.B."/>
            <person name="Sadowski N."/>
            <person name="Timp W."/>
            <person name="Ptitsyn A."/>
            <person name="Khanna P."/>
            <person name="Romanova D.Y."/>
            <person name="Williams P."/>
            <person name="Greenwood S.J."/>
            <person name="Moroz L.L."/>
            <person name="Walt D.R."/>
            <person name="Bodnar A.G."/>
        </authorList>
    </citation>
    <scope>NUCLEOTIDE SEQUENCE</scope>
    <source>
        <strain evidence="1">GMGI-L3</strain>
    </source>
</reference>
<name>A0A8J5KHQ9_HOMAM</name>
<dbReference type="AlphaFoldDB" id="A0A8J5KHQ9"/>
<protein>
    <submittedName>
        <fullName evidence="1">Uncharacterized protein</fullName>
    </submittedName>
</protein>
<comment type="caution">
    <text evidence="1">The sequence shown here is derived from an EMBL/GenBank/DDBJ whole genome shotgun (WGS) entry which is preliminary data.</text>
</comment>
<gene>
    <name evidence="1" type="ORF">Hamer_G020666</name>
</gene>
<proteinExistence type="predicted"/>
<evidence type="ECO:0000313" key="1">
    <source>
        <dbReference type="EMBL" id="KAG7170575.1"/>
    </source>
</evidence>
<accession>A0A8J5KHQ9</accession>
<organism evidence="1 2">
    <name type="scientific">Homarus americanus</name>
    <name type="common">American lobster</name>
    <dbReference type="NCBI Taxonomy" id="6706"/>
    <lineage>
        <taxon>Eukaryota</taxon>
        <taxon>Metazoa</taxon>
        <taxon>Ecdysozoa</taxon>
        <taxon>Arthropoda</taxon>
        <taxon>Crustacea</taxon>
        <taxon>Multicrustacea</taxon>
        <taxon>Malacostraca</taxon>
        <taxon>Eumalacostraca</taxon>
        <taxon>Eucarida</taxon>
        <taxon>Decapoda</taxon>
        <taxon>Pleocyemata</taxon>
        <taxon>Astacidea</taxon>
        <taxon>Nephropoidea</taxon>
        <taxon>Nephropidae</taxon>
        <taxon>Homarus</taxon>
    </lineage>
</organism>
<evidence type="ECO:0000313" key="2">
    <source>
        <dbReference type="Proteomes" id="UP000747542"/>
    </source>
</evidence>
<keyword evidence="2" id="KW-1185">Reference proteome</keyword>
<dbReference type="EMBL" id="JAHLQT010013854">
    <property type="protein sequence ID" value="KAG7170575.1"/>
    <property type="molecule type" value="Genomic_DNA"/>
</dbReference>
<sequence length="62" mass="6778">MTHEDKWSTARHRHCSVSPPPLATARLSWCYNPSPFVAKVARIVGAAGRGAVVVGGVEGWWY</sequence>